<accession>G7ILY1</accession>
<sequence length="83" mass="9649">MMTYKHTAGRFLRTISKLDAKTCHVLIENYLTKGNALSAYKVAPQMFIRNFIPNLKLCEKGTKKLVLVPQKKKKIRKEIGVRW</sequence>
<dbReference type="STRING" id="3880.G7ILY1"/>
<dbReference type="HOGENOM" id="CLU_2546026_0_0_1"/>
<dbReference type="EnsemblPlants" id="AES64108">
    <property type="protein sequence ID" value="AES64108"/>
    <property type="gene ID" value="MTR_2g018580"/>
</dbReference>
<evidence type="ECO:0000313" key="1">
    <source>
        <dbReference type="EMBL" id="AES64108.1"/>
    </source>
</evidence>
<reference evidence="2" key="3">
    <citation type="submission" date="2015-04" db="UniProtKB">
        <authorList>
            <consortium name="EnsemblPlants"/>
        </authorList>
    </citation>
    <scope>IDENTIFICATION</scope>
    <source>
        <strain evidence="2">cv. Jemalong A17</strain>
    </source>
</reference>
<keyword evidence="3" id="KW-1185">Reference proteome</keyword>
<dbReference type="AlphaFoldDB" id="G7ILY1"/>
<evidence type="ECO:0000313" key="2">
    <source>
        <dbReference type="EnsemblPlants" id="AES64108"/>
    </source>
</evidence>
<gene>
    <name evidence="1" type="ordered locus">MTR_2g018580</name>
</gene>
<reference evidence="1 3" key="1">
    <citation type="journal article" date="2011" name="Nature">
        <title>The Medicago genome provides insight into the evolution of rhizobial symbioses.</title>
        <authorList>
            <person name="Young N.D."/>
            <person name="Debelle F."/>
            <person name="Oldroyd G.E."/>
            <person name="Geurts R."/>
            <person name="Cannon S.B."/>
            <person name="Udvardi M.K."/>
            <person name="Benedito V.A."/>
            <person name="Mayer K.F."/>
            <person name="Gouzy J."/>
            <person name="Schoof H."/>
            <person name="Van de Peer Y."/>
            <person name="Proost S."/>
            <person name="Cook D.R."/>
            <person name="Meyers B.C."/>
            <person name="Spannagl M."/>
            <person name="Cheung F."/>
            <person name="De Mita S."/>
            <person name="Krishnakumar V."/>
            <person name="Gundlach H."/>
            <person name="Zhou S."/>
            <person name="Mudge J."/>
            <person name="Bharti A.K."/>
            <person name="Murray J.D."/>
            <person name="Naoumkina M.A."/>
            <person name="Rosen B."/>
            <person name="Silverstein K.A."/>
            <person name="Tang H."/>
            <person name="Rombauts S."/>
            <person name="Zhao P.X."/>
            <person name="Zhou P."/>
            <person name="Barbe V."/>
            <person name="Bardou P."/>
            <person name="Bechner M."/>
            <person name="Bellec A."/>
            <person name="Berger A."/>
            <person name="Berges H."/>
            <person name="Bidwell S."/>
            <person name="Bisseling T."/>
            <person name="Choisne N."/>
            <person name="Couloux A."/>
            <person name="Denny R."/>
            <person name="Deshpande S."/>
            <person name="Dai X."/>
            <person name="Doyle J.J."/>
            <person name="Dudez A.M."/>
            <person name="Farmer A.D."/>
            <person name="Fouteau S."/>
            <person name="Franken C."/>
            <person name="Gibelin C."/>
            <person name="Gish J."/>
            <person name="Goldstein S."/>
            <person name="Gonzalez A.J."/>
            <person name="Green P.J."/>
            <person name="Hallab A."/>
            <person name="Hartog M."/>
            <person name="Hua A."/>
            <person name="Humphray S.J."/>
            <person name="Jeong D.H."/>
            <person name="Jing Y."/>
            <person name="Jocker A."/>
            <person name="Kenton S.M."/>
            <person name="Kim D.J."/>
            <person name="Klee K."/>
            <person name="Lai H."/>
            <person name="Lang C."/>
            <person name="Lin S."/>
            <person name="Macmil S.L."/>
            <person name="Magdelenat G."/>
            <person name="Matthews L."/>
            <person name="McCorrison J."/>
            <person name="Monaghan E.L."/>
            <person name="Mun J.H."/>
            <person name="Najar F.Z."/>
            <person name="Nicholson C."/>
            <person name="Noirot C."/>
            <person name="O'Bleness M."/>
            <person name="Paule C.R."/>
            <person name="Poulain J."/>
            <person name="Prion F."/>
            <person name="Qin B."/>
            <person name="Qu C."/>
            <person name="Retzel E.F."/>
            <person name="Riddle C."/>
            <person name="Sallet E."/>
            <person name="Samain S."/>
            <person name="Samson N."/>
            <person name="Sanders I."/>
            <person name="Saurat O."/>
            <person name="Scarpelli C."/>
            <person name="Schiex T."/>
            <person name="Segurens B."/>
            <person name="Severin A.J."/>
            <person name="Sherrier D.J."/>
            <person name="Shi R."/>
            <person name="Sims S."/>
            <person name="Singer S.R."/>
            <person name="Sinharoy S."/>
            <person name="Sterck L."/>
            <person name="Viollet A."/>
            <person name="Wang B.B."/>
            <person name="Wang K."/>
            <person name="Wang M."/>
            <person name="Wang X."/>
            <person name="Warfsmann J."/>
            <person name="Weissenbach J."/>
            <person name="White D.D."/>
            <person name="White J.D."/>
            <person name="Wiley G.B."/>
            <person name="Wincker P."/>
            <person name="Xing Y."/>
            <person name="Yang L."/>
            <person name="Yao Z."/>
            <person name="Ying F."/>
            <person name="Zhai J."/>
            <person name="Zhou L."/>
            <person name="Zuber A."/>
            <person name="Denarie J."/>
            <person name="Dixon R.A."/>
            <person name="May G.D."/>
            <person name="Schwartz D.C."/>
            <person name="Rogers J."/>
            <person name="Quetier F."/>
            <person name="Town C.D."/>
            <person name="Roe B.A."/>
        </authorList>
    </citation>
    <scope>NUCLEOTIDE SEQUENCE [LARGE SCALE GENOMIC DNA]</scope>
    <source>
        <strain evidence="1">A17</strain>
        <strain evidence="2 3">cv. Jemalong A17</strain>
    </source>
</reference>
<organism evidence="1 3">
    <name type="scientific">Medicago truncatula</name>
    <name type="common">Barrel medic</name>
    <name type="synonym">Medicago tribuloides</name>
    <dbReference type="NCBI Taxonomy" id="3880"/>
    <lineage>
        <taxon>Eukaryota</taxon>
        <taxon>Viridiplantae</taxon>
        <taxon>Streptophyta</taxon>
        <taxon>Embryophyta</taxon>
        <taxon>Tracheophyta</taxon>
        <taxon>Spermatophyta</taxon>
        <taxon>Magnoliopsida</taxon>
        <taxon>eudicotyledons</taxon>
        <taxon>Gunneridae</taxon>
        <taxon>Pentapetalae</taxon>
        <taxon>rosids</taxon>
        <taxon>fabids</taxon>
        <taxon>Fabales</taxon>
        <taxon>Fabaceae</taxon>
        <taxon>Papilionoideae</taxon>
        <taxon>50 kb inversion clade</taxon>
        <taxon>NPAAA clade</taxon>
        <taxon>Hologalegina</taxon>
        <taxon>IRL clade</taxon>
        <taxon>Trifolieae</taxon>
        <taxon>Medicago</taxon>
    </lineage>
</organism>
<evidence type="ECO:0000313" key="3">
    <source>
        <dbReference type="Proteomes" id="UP000002051"/>
    </source>
</evidence>
<dbReference type="EMBL" id="CM001218">
    <property type="protein sequence ID" value="AES64108.1"/>
    <property type="molecule type" value="Genomic_DNA"/>
</dbReference>
<dbReference type="PaxDb" id="3880-AES64108"/>
<name>G7ILY1_MEDTR</name>
<dbReference type="Proteomes" id="UP000002051">
    <property type="component" value="Chromosome 2"/>
</dbReference>
<protein>
    <submittedName>
        <fullName evidence="1">PPR containing protein, putative</fullName>
    </submittedName>
</protein>
<reference evidence="1 3" key="2">
    <citation type="journal article" date="2014" name="BMC Genomics">
        <title>An improved genome release (version Mt4.0) for the model legume Medicago truncatula.</title>
        <authorList>
            <person name="Tang H."/>
            <person name="Krishnakumar V."/>
            <person name="Bidwell S."/>
            <person name="Rosen B."/>
            <person name="Chan A."/>
            <person name="Zhou S."/>
            <person name="Gentzbittel L."/>
            <person name="Childs K.L."/>
            <person name="Yandell M."/>
            <person name="Gundlach H."/>
            <person name="Mayer K.F."/>
            <person name="Schwartz D.C."/>
            <person name="Town C.D."/>
        </authorList>
    </citation>
    <scope>GENOME REANNOTATION</scope>
    <source>
        <strain evidence="2 3">cv. Jemalong A17</strain>
    </source>
</reference>
<dbReference type="eggNOG" id="KOG4197">
    <property type="taxonomic scope" value="Eukaryota"/>
</dbReference>
<proteinExistence type="predicted"/>